<name>A0A0N5BB00_STREA</name>
<reference evidence="4" key="1">
    <citation type="submission" date="2017-02" db="UniProtKB">
        <authorList>
            <consortium name="WormBaseParasite"/>
        </authorList>
    </citation>
    <scope>IDENTIFICATION</scope>
</reference>
<feature type="coiled-coil region" evidence="1">
    <location>
        <begin position="114"/>
        <end position="141"/>
    </location>
</feature>
<sequence length="184" mass="21567">MSLVILYLECFCITALTIIILILLLKFTIIIYSKTIRESEPLDEEKKSNDIYSEKPRFSNYDGSSSPICSVYLEDHLSMIGDDETIKEITKTKCNYLAFDSFMEGIKITEASNNTQHMEYVKRLENQLNILNNDFERALTRDSEHRKRLHSYNFHSQYLLPLDTSMRCHSDSEIFDVSRLEQEL</sequence>
<evidence type="ECO:0000256" key="2">
    <source>
        <dbReference type="SAM" id="Phobius"/>
    </source>
</evidence>
<evidence type="ECO:0000256" key="1">
    <source>
        <dbReference type="SAM" id="Coils"/>
    </source>
</evidence>
<keyword evidence="2" id="KW-0812">Transmembrane</keyword>
<dbReference type="AlphaFoldDB" id="A0A0N5BB00"/>
<feature type="transmembrane region" description="Helical" evidence="2">
    <location>
        <begin position="6"/>
        <end position="32"/>
    </location>
</feature>
<evidence type="ECO:0000313" key="3">
    <source>
        <dbReference type="Proteomes" id="UP000046392"/>
    </source>
</evidence>
<keyword evidence="1" id="KW-0175">Coiled coil</keyword>
<protein>
    <submittedName>
        <fullName evidence="4">Unspecified product</fullName>
    </submittedName>
</protein>
<dbReference type="Proteomes" id="UP000046392">
    <property type="component" value="Unplaced"/>
</dbReference>
<proteinExistence type="predicted"/>
<keyword evidence="2" id="KW-0472">Membrane</keyword>
<organism evidence="3 4">
    <name type="scientific">Strongyloides papillosus</name>
    <name type="common">Intestinal threadworm</name>
    <dbReference type="NCBI Taxonomy" id="174720"/>
    <lineage>
        <taxon>Eukaryota</taxon>
        <taxon>Metazoa</taxon>
        <taxon>Ecdysozoa</taxon>
        <taxon>Nematoda</taxon>
        <taxon>Chromadorea</taxon>
        <taxon>Rhabditida</taxon>
        <taxon>Tylenchina</taxon>
        <taxon>Panagrolaimomorpha</taxon>
        <taxon>Strongyloidoidea</taxon>
        <taxon>Strongyloididae</taxon>
        <taxon>Strongyloides</taxon>
    </lineage>
</organism>
<keyword evidence="2" id="KW-1133">Transmembrane helix</keyword>
<accession>A0A0N5BB00</accession>
<dbReference type="WBParaSite" id="SPAL_0000321400.1">
    <property type="protein sequence ID" value="SPAL_0000321400.1"/>
    <property type="gene ID" value="SPAL_0000321400"/>
</dbReference>
<keyword evidence="3" id="KW-1185">Reference proteome</keyword>
<evidence type="ECO:0000313" key="4">
    <source>
        <dbReference type="WBParaSite" id="SPAL_0000321400.1"/>
    </source>
</evidence>